<sequence length="231" mass="22653">MDDTARRASGLPLLSLLCVGLLAGGLALGVGMGGVMPLPYGPVAAVAAYVRAQPDAVRVIAVATFASSVPLALYAATAAARLRRLGAGPTTAAITLTGGTLAAGLLALAGLLGWTLSRPAVTADTAVVAALYLLVFLTGGPGHIVALGVLVAAMAVPGLTRGVLPRPVARAGLATAALAGSATAVLIWPALGVILPVARVAALTWLLVAGITLQDKGYGDRGGRAQEGAST</sequence>
<feature type="transmembrane region" description="Helical" evidence="1">
    <location>
        <begin position="12"/>
        <end position="36"/>
    </location>
</feature>
<feature type="transmembrane region" description="Helical" evidence="1">
    <location>
        <begin position="56"/>
        <end position="80"/>
    </location>
</feature>
<feature type="transmembrane region" description="Helical" evidence="1">
    <location>
        <begin position="126"/>
        <end position="156"/>
    </location>
</feature>
<accession>A0ABX3SE38</accession>
<protein>
    <recommendedName>
        <fullName evidence="4">DUF4386 domain-containing protein</fullName>
    </recommendedName>
</protein>
<proteinExistence type="predicted"/>
<evidence type="ECO:0008006" key="4">
    <source>
        <dbReference type="Google" id="ProtNLM"/>
    </source>
</evidence>
<organism evidence="2 3">
    <name type="scientific">Mycobacterium bouchedurhonense</name>
    <dbReference type="NCBI Taxonomy" id="701041"/>
    <lineage>
        <taxon>Bacteria</taxon>
        <taxon>Bacillati</taxon>
        <taxon>Actinomycetota</taxon>
        <taxon>Actinomycetes</taxon>
        <taxon>Mycobacteriales</taxon>
        <taxon>Mycobacteriaceae</taxon>
        <taxon>Mycobacterium</taxon>
        <taxon>Mycobacterium avium complex (MAC)</taxon>
    </lineage>
</organism>
<evidence type="ECO:0000313" key="3">
    <source>
        <dbReference type="Proteomes" id="UP000192293"/>
    </source>
</evidence>
<dbReference type="Proteomes" id="UP000192293">
    <property type="component" value="Unassembled WGS sequence"/>
</dbReference>
<name>A0ABX3SE38_MYCBC</name>
<feature type="transmembrane region" description="Helical" evidence="1">
    <location>
        <begin position="168"/>
        <end position="188"/>
    </location>
</feature>
<keyword evidence="1" id="KW-0812">Transmembrane</keyword>
<keyword evidence="3" id="KW-1185">Reference proteome</keyword>
<keyword evidence="1" id="KW-1133">Transmembrane helix</keyword>
<keyword evidence="1" id="KW-0472">Membrane</keyword>
<dbReference type="EMBL" id="MVHL01000018">
    <property type="protein sequence ID" value="ORA51474.1"/>
    <property type="molecule type" value="Genomic_DNA"/>
</dbReference>
<evidence type="ECO:0000256" key="1">
    <source>
        <dbReference type="SAM" id="Phobius"/>
    </source>
</evidence>
<gene>
    <name evidence="2" type="ORF">BST19_13925</name>
</gene>
<comment type="caution">
    <text evidence="2">The sequence shown here is derived from an EMBL/GenBank/DDBJ whole genome shotgun (WGS) entry which is preliminary data.</text>
</comment>
<reference evidence="2 3" key="1">
    <citation type="submission" date="2017-02" db="EMBL/GenBank/DDBJ databases">
        <title>The new phylogeny of genus Mycobacterium.</title>
        <authorList>
            <person name="Tortoli E."/>
            <person name="Trovato A."/>
            <person name="Cirillo D.M."/>
        </authorList>
    </citation>
    <scope>NUCLEOTIDE SEQUENCE [LARGE SCALE GENOMIC DNA]</scope>
    <source>
        <strain evidence="2 3">DSM 45439</strain>
    </source>
</reference>
<evidence type="ECO:0000313" key="2">
    <source>
        <dbReference type="EMBL" id="ORA51474.1"/>
    </source>
</evidence>
<feature type="transmembrane region" description="Helical" evidence="1">
    <location>
        <begin position="92"/>
        <end position="114"/>
    </location>
</feature>